<evidence type="ECO:0000313" key="2">
    <source>
        <dbReference type="Proteomes" id="UP000315751"/>
    </source>
</evidence>
<gene>
    <name evidence="1" type="ORF">FBZ90_13510</name>
</gene>
<dbReference type="Proteomes" id="UP000315751">
    <property type="component" value="Unassembled WGS sequence"/>
</dbReference>
<dbReference type="RefSeq" id="WP_211102384.1">
    <property type="nucleotide sequence ID" value="NZ_VITR01000035.1"/>
</dbReference>
<organism evidence="1 2">
    <name type="scientific">Nitrospirillum amazonense</name>
    <dbReference type="NCBI Taxonomy" id="28077"/>
    <lineage>
        <taxon>Bacteria</taxon>
        <taxon>Pseudomonadati</taxon>
        <taxon>Pseudomonadota</taxon>
        <taxon>Alphaproteobacteria</taxon>
        <taxon>Rhodospirillales</taxon>
        <taxon>Azospirillaceae</taxon>
        <taxon>Nitrospirillum</taxon>
    </lineage>
</organism>
<dbReference type="InterPro" id="IPR025528">
    <property type="entry name" value="BrnA_antitoxin"/>
</dbReference>
<evidence type="ECO:0000313" key="1">
    <source>
        <dbReference type="EMBL" id="TWB33268.1"/>
    </source>
</evidence>
<dbReference type="EMBL" id="VITR01000035">
    <property type="protein sequence ID" value="TWB33268.1"/>
    <property type="molecule type" value="Genomic_DNA"/>
</dbReference>
<keyword evidence="2" id="KW-1185">Reference proteome</keyword>
<sequence length="100" mass="11255">MKKKGNPAPISAKLLAELDELSRDTRPIDTSDAPEITNWAGGQRGKYYRPVKIELSLRLDADVLEWFRRQGDDYEARINAALREYIQTHGGQAGNRADPS</sequence>
<reference evidence="1 2" key="1">
    <citation type="submission" date="2019-06" db="EMBL/GenBank/DDBJ databases">
        <title>Genomic Encyclopedia of Type Strains, Phase IV (KMG-V): Genome sequencing to study the core and pangenomes of soil and plant-associated prokaryotes.</title>
        <authorList>
            <person name="Whitman W."/>
        </authorList>
    </citation>
    <scope>NUCLEOTIDE SEQUENCE [LARGE SCALE GENOMIC DNA]</scope>
    <source>
        <strain evidence="1 2">BR 11622</strain>
    </source>
</reference>
<proteinExistence type="predicted"/>
<dbReference type="AlphaFoldDB" id="A0A560GH37"/>
<dbReference type="Pfam" id="PF14384">
    <property type="entry name" value="BrnA_antitoxin"/>
    <property type="match status" value="1"/>
</dbReference>
<protein>
    <submittedName>
        <fullName evidence="1">Uncharacterized protein (DUF4415 family)</fullName>
    </submittedName>
</protein>
<accession>A0A560GH37</accession>
<name>A0A560GH37_9PROT</name>
<comment type="caution">
    <text evidence="1">The sequence shown here is derived from an EMBL/GenBank/DDBJ whole genome shotgun (WGS) entry which is preliminary data.</text>
</comment>